<comment type="caution">
    <text evidence="5">The sequence shown here is derived from an EMBL/GenBank/DDBJ whole genome shotgun (WGS) entry which is preliminary data.</text>
</comment>
<evidence type="ECO:0000313" key="5">
    <source>
        <dbReference type="EMBL" id="MFM9412795.1"/>
    </source>
</evidence>
<dbReference type="Pfam" id="PF08428">
    <property type="entry name" value="Rib"/>
    <property type="match status" value="1"/>
</dbReference>
<reference evidence="5 6" key="1">
    <citation type="journal article" date="2016" name="Int. J. Syst. Evol. Microbiol.">
        <title>Peptococcus simiae sp. nov., isolated from rhesus macaque faeces and emended description of the genus Peptococcus.</title>
        <authorList>
            <person name="Shkoporov A.N."/>
            <person name="Efimov B.A."/>
            <person name="Kondova I."/>
            <person name="Ouwerling B."/>
            <person name="Chaplin A.V."/>
            <person name="Shcherbakova V.A."/>
            <person name="Langermans J.A.M."/>
        </authorList>
    </citation>
    <scope>NUCLEOTIDE SEQUENCE [LARGE SCALE GENOMIC DNA]</scope>
    <source>
        <strain evidence="5 6">M108</strain>
    </source>
</reference>
<sequence>MLGADSPYLPGQNPTDADKAAAYGNVHVNFATEGLTNKGVMQPFQWKEIFGQDTNGKPSKAKIIFLQKDATTNAEINRFILEIDQAGKHTWTDQYGKPAKLPLYSTALEPYRYEVALDYQTSDKITFLTMEIGKSDSKATFKKDSDGKIVADIPLSITLGQVASTKFTSEWRTSVEEADRPPVEGLFDNDASKGDIADETGFFKFPKNDTGKTILRNDEKPIDEYNGFDEFYGNDLRTVPIVKVVEGFDLDTDSATYTLDEASKTITSLDGKKFKYDFAYDVINGGKLTMTEVIPVTFDANGGTFGPGAEQKVIQEVEYGQDASSVESPTPTEGKTFIGWGDRPDATNPVDQETAFKGITGAKTFYAIYTEDVIEQPGKDKPGNVPDGHVKITVQLTDKAEVKNDQGDLLTGEDYNKAITRIFWVNPDKQVTLPVAKPAGKTVPVSESNPTEYRWDFKNWTSDEKPSRAWTTDIDQGIKGQFEAAETLITANYDQVIIDNGDLVAGEITVPESFKTTDDAWMNNFVPKADDLKSLVQLKGTDGQVGQLPSDATFEFVLGKNSSGQPYGSLDEELYDKLKEKANPKDEPTRRETVQAKVTFKNGQVKEVAIPIQVVKNIYEAKTLTEKPYYVPDGYVKVTVNPTTKATDPQKTYFYVNPKAKVVIPGKDPTGKDDNVFLKWTQKADGSTNEPTDITIAGDVRNQFKVATTITAQYVSDVIPQKGDKKPGNVPDTFVKVTLVPTDKGTLEGPHVFWVNLDKAVTIPLGQLTPKKGWTLDKWTTGENRKVIDLTRAHTFTEAETVITARYSYDPQAIKDLEPQKVPVHTPEGKTPSPEDYKGKITPPDGKTIASVKIVENPDVTKPGDATAKVIITYTDGSSIGSQEDPVDIQVKVHEKVIPSPDGKKPEGALDNYVKVIFQAGTGGSLEGTLTYYVSPEVSVDMTEQAKTIKKTPAVGYLAQAGEAETWTNAENKTLQGTFTDKETIFIYNFVPNKDIIEKTPETPDQPAGYVTVTFRAGDKGQLVGPAGQETAVNERVFYVNPKAGIKLKVLEEGEQAGEKELAVPKPLAEENYGFDKWVEDLDLTNPITGNREYVAHFKLGQVTLTYTAGEGTGTPPAKVTAKHGATVQLANAPGLSKVNAVFAGWKLDGEDKVYPAGESIVLDRDRTATAQWTLDKDVIPQEGTNKPENVPNTFVKVTFVPTDKGNLEGPSVFWVNPDKAVTIPVQTPVGKQHFTFKEWKLGGETYQPRTPKTFKEDTTVTATYVEAADIIPYDPAEPMTKPDGYVRVSFAAQPGLSLENIHHYYVKKGAGITLGHADLVKPGVQASTGYIFTDWDTADTMLVDKDMTVTALAQALPDVQEKTEDQPDKPDPAYVTVTFTEDNSGNGQVTDKVYYVNPDKYVRLMPPTGADIQPSVGYVFGAWSQDARQATNYSKDTTITASFNKIGDVIPEKDVAQKPDGYVTVSFKIAGGGGEIKAGETMAYYVNPAAEVSLEAPAVSAATGHAFDTWTPNPAAARQYAEDTTIIGTFAGYPDIVPGKDEGGQPNVKPEAYVTVTFVTGSLGQLEGETVYYVNPDAGKVLGDLTKPTIKAKSGVKANGWNRKDSLAIVEDLIVVAEYDFIQEKPQPGGGSGGSSGWIIPPPKPDKPEVHPGPKPSESDLNKADHYQYLIGYPDGTFAPNRGMTRAEVATMFTRLLKDRPIKWKKYDAGFSDVKQGDWYANTVGYAVQKGIVTGYPDGSFKPNQPITRAEFSAIASRFAALTDEKEITFIDLGADHWGYRAIRLAASHGWISGYPDDTFRPDRAITRAEVTSITNRMLNRYGDLVWIDSHPDLIIHFSDVARTDWYYEPIMEATMGHDFTRDADGKHEHWTGINWKSFI</sequence>
<dbReference type="InterPro" id="IPR001119">
    <property type="entry name" value="SLH_dom"/>
</dbReference>
<feature type="domain" description="SLH" evidence="4">
    <location>
        <begin position="1772"/>
        <end position="1830"/>
    </location>
</feature>
<dbReference type="EMBL" id="JBJUVG010000001">
    <property type="protein sequence ID" value="MFM9412795.1"/>
    <property type="molecule type" value="Genomic_DNA"/>
</dbReference>
<evidence type="ECO:0000259" key="4">
    <source>
        <dbReference type="PROSITE" id="PS51272"/>
    </source>
</evidence>
<evidence type="ECO:0000256" key="1">
    <source>
        <dbReference type="ARBA" id="ARBA00004196"/>
    </source>
</evidence>
<keyword evidence="6" id="KW-1185">Reference proteome</keyword>
<comment type="subcellular location">
    <subcellularLocation>
        <location evidence="1">Cell envelope</location>
    </subcellularLocation>
</comment>
<dbReference type="Gene3D" id="2.60.40.4270">
    <property type="entry name" value="Listeria-Bacteroides repeat domain"/>
    <property type="match status" value="1"/>
</dbReference>
<evidence type="ECO:0000256" key="3">
    <source>
        <dbReference type="SAM" id="MobiDB-lite"/>
    </source>
</evidence>
<dbReference type="Pfam" id="PF09479">
    <property type="entry name" value="Flg_new"/>
    <property type="match status" value="1"/>
</dbReference>
<dbReference type="PANTHER" id="PTHR43308">
    <property type="entry name" value="OUTER MEMBRANE PROTEIN ALPHA-RELATED"/>
    <property type="match status" value="1"/>
</dbReference>
<feature type="domain" description="SLH" evidence="4">
    <location>
        <begin position="1708"/>
        <end position="1771"/>
    </location>
</feature>
<evidence type="ECO:0000313" key="6">
    <source>
        <dbReference type="Proteomes" id="UP001631949"/>
    </source>
</evidence>
<gene>
    <name evidence="5" type="ORF">ACKQTC_00145</name>
</gene>
<proteinExistence type="predicted"/>
<name>A0ABW9GVK2_9FIRM</name>
<evidence type="ECO:0000256" key="2">
    <source>
        <dbReference type="ARBA" id="ARBA00022737"/>
    </source>
</evidence>
<feature type="compositionally biased region" description="Basic and acidic residues" evidence="3">
    <location>
        <begin position="1645"/>
        <end position="1662"/>
    </location>
</feature>
<dbReference type="PANTHER" id="PTHR43308:SF5">
    <property type="entry name" value="S-LAYER PROTEIN _ PEPTIDOGLYCAN ENDO-BETA-N-ACETYLGLUCOSAMINIDASE"/>
    <property type="match status" value="1"/>
</dbReference>
<dbReference type="InterPro" id="IPR013378">
    <property type="entry name" value="InlB-like_B-rpt"/>
</dbReference>
<protein>
    <submittedName>
        <fullName evidence="5">S-layer homology domain-containing protein</fullName>
    </submittedName>
</protein>
<accession>A0ABW9GVK2</accession>
<dbReference type="InterPro" id="IPR051465">
    <property type="entry name" value="Cell_Envelope_Struct_Comp"/>
</dbReference>
<dbReference type="PROSITE" id="PS51272">
    <property type="entry name" value="SLH"/>
    <property type="match status" value="3"/>
</dbReference>
<dbReference type="Proteomes" id="UP001631949">
    <property type="component" value="Unassembled WGS sequence"/>
</dbReference>
<feature type="region of interest" description="Disordered" evidence="3">
    <location>
        <begin position="822"/>
        <end position="843"/>
    </location>
</feature>
<feature type="region of interest" description="Disordered" evidence="3">
    <location>
        <begin position="1626"/>
        <end position="1662"/>
    </location>
</feature>
<feature type="domain" description="SLH" evidence="4">
    <location>
        <begin position="1641"/>
        <end position="1707"/>
    </location>
</feature>
<dbReference type="RefSeq" id="WP_408976426.1">
    <property type="nucleotide sequence ID" value="NZ_JBJUVG010000001.1"/>
</dbReference>
<dbReference type="InterPro" id="IPR042229">
    <property type="entry name" value="Listeria/Bacterioides_rpt_sf"/>
</dbReference>
<keyword evidence="2" id="KW-0677">Repeat</keyword>
<organism evidence="5 6">
    <name type="scientific">Peptococcus simiae</name>
    <dbReference type="NCBI Taxonomy" id="1643805"/>
    <lineage>
        <taxon>Bacteria</taxon>
        <taxon>Bacillati</taxon>
        <taxon>Bacillota</taxon>
        <taxon>Clostridia</taxon>
        <taxon>Eubacteriales</taxon>
        <taxon>Peptococcaceae</taxon>
        <taxon>Peptococcus</taxon>
    </lineage>
</organism>
<dbReference type="Pfam" id="PF00395">
    <property type="entry name" value="SLH"/>
    <property type="match status" value="3"/>
</dbReference>
<dbReference type="InterPro" id="IPR059115">
    <property type="entry name" value="Rib"/>
</dbReference>